<gene>
    <name evidence="3" type="ORF">ACFOGH_16220</name>
</gene>
<dbReference type="Proteomes" id="UP001595547">
    <property type="component" value="Unassembled WGS sequence"/>
</dbReference>
<keyword evidence="2" id="KW-0812">Transmembrane</keyword>
<feature type="transmembrane region" description="Helical" evidence="2">
    <location>
        <begin position="274"/>
        <end position="291"/>
    </location>
</feature>
<feature type="transmembrane region" description="Helical" evidence="2">
    <location>
        <begin position="244"/>
        <end position="262"/>
    </location>
</feature>
<evidence type="ECO:0000256" key="1">
    <source>
        <dbReference type="SAM" id="MobiDB-lite"/>
    </source>
</evidence>
<accession>A0ABV7J6K2</accession>
<evidence type="ECO:0000256" key="2">
    <source>
        <dbReference type="SAM" id="Phobius"/>
    </source>
</evidence>
<evidence type="ECO:0000313" key="4">
    <source>
        <dbReference type="Proteomes" id="UP001595547"/>
    </source>
</evidence>
<keyword evidence="2" id="KW-0472">Membrane</keyword>
<keyword evidence="4" id="KW-1185">Reference proteome</keyword>
<dbReference type="EMBL" id="JBHRTO010000002">
    <property type="protein sequence ID" value="MFC3182544.1"/>
    <property type="molecule type" value="Genomic_DNA"/>
</dbReference>
<feature type="transmembrane region" description="Helical" evidence="2">
    <location>
        <begin position="334"/>
        <end position="354"/>
    </location>
</feature>
<keyword evidence="2" id="KW-1133">Transmembrane helix</keyword>
<reference evidence="4" key="1">
    <citation type="journal article" date="2019" name="Int. J. Syst. Evol. Microbiol.">
        <title>The Global Catalogue of Microorganisms (GCM) 10K type strain sequencing project: providing services to taxonomists for standard genome sequencing and annotation.</title>
        <authorList>
            <consortium name="The Broad Institute Genomics Platform"/>
            <consortium name="The Broad Institute Genome Sequencing Center for Infectious Disease"/>
            <person name="Wu L."/>
            <person name="Ma J."/>
        </authorList>
    </citation>
    <scope>NUCLEOTIDE SEQUENCE [LARGE SCALE GENOMIC DNA]</scope>
    <source>
        <strain evidence="4">KCTC 52039</strain>
    </source>
</reference>
<evidence type="ECO:0008006" key="5">
    <source>
        <dbReference type="Google" id="ProtNLM"/>
    </source>
</evidence>
<sequence>MSPDTPEAETAAWPWSVLHLPKMPSEARDIRRAYAQALKQIDQARDPEAFAALRHAYDAAMAIREGRSAQNAQRRTRKATAAASNHAEGDLVAEVPPTPPPPSPEEVAQIAKEAAMRDMIAMISNGNLFAPASARILQALDNPLSHAPEAQIPLRHACAQLLRDMLRDSDDGIPTLSPQITAEALLALDARFGWLNDYIAFRQDFGHDATLQHELASRAYGSLQRAAAAPPKPQGPIEAIFSNVVVRVVTLIALIKLFPLLFASVKGTAYETPLIVLTVVLADIAIMAWFFTAQRRIRPTRFAAAIALWFGLFLPALVLPMARPDGSADYTLLGLWVAPTLLISAYVLLLAPLWQRLKRFRARRASTR</sequence>
<dbReference type="RefSeq" id="WP_380074205.1">
    <property type="nucleotide sequence ID" value="NZ_JBHRTO010000002.1"/>
</dbReference>
<evidence type="ECO:0000313" key="3">
    <source>
        <dbReference type="EMBL" id="MFC3182544.1"/>
    </source>
</evidence>
<feature type="region of interest" description="Disordered" evidence="1">
    <location>
        <begin position="67"/>
        <end position="105"/>
    </location>
</feature>
<organism evidence="3 4">
    <name type="scientific">Cypionkella sinensis</name>
    <dbReference type="NCBI Taxonomy" id="1756043"/>
    <lineage>
        <taxon>Bacteria</taxon>
        <taxon>Pseudomonadati</taxon>
        <taxon>Pseudomonadota</taxon>
        <taxon>Alphaproteobacteria</taxon>
        <taxon>Rhodobacterales</taxon>
        <taxon>Paracoccaceae</taxon>
        <taxon>Cypionkella</taxon>
    </lineage>
</organism>
<feature type="compositionally biased region" description="Low complexity" evidence="1">
    <location>
        <begin position="69"/>
        <end position="83"/>
    </location>
</feature>
<comment type="caution">
    <text evidence="3">The sequence shown here is derived from an EMBL/GenBank/DDBJ whole genome shotgun (WGS) entry which is preliminary data.</text>
</comment>
<protein>
    <recommendedName>
        <fullName evidence="5">J domain-containing protein</fullName>
    </recommendedName>
</protein>
<name>A0ABV7J6K2_9RHOB</name>
<proteinExistence type="predicted"/>
<feature type="transmembrane region" description="Helical" evidence="2">
    <location>
        <begin position="303"/>
        <end position="322"/>
    </location>
</feature>